<dbReference type="EMBL" id="JH795861">
    <property type="protein sequence ID" value="EJU02540.1"/>
    <property type="molecule type" value="Genomic_DNA"/>
</dbReference>
<dbReference type="HOGENOM" id="CLU_010913_4_0_1"/>
<reference evidence="2 3" key="1">
    <citation type="journal article" date="2012" name="Science">
        <title>The Paleozoic origin of enzymatic lignin decomposition reconstructed from 31 fungal genomes.</title>
        <authorList>
            <person name="Floudas D."/>
            <person name="Binder M."/>
            <person name="Riley R."/>
            <person name="Barry K."/>
            <person name="Blanchette R.A."/>
            <person name="Henrissat B."/>
            <person name="Martinez A.T."/>
            <person name="Otillar R."/>
            <person name="Spatafora J.W."/>
            <person name="Yadav J.S."/>
            <person name="Aerts A."/>
            <person name="Benoit I."/>
            <person name="Boyd A."/>
            <person name="Carlson A."/>
            <person name="Copeland A."/>
            <person name="Coutinho P.M."/>
            <person name="de Vries R.P."/>
            <person name="Ferreira P."/>
            <person name="Findley K."/>
            <person name="Foster B."/>
            <person name="Gaskell J."/>
            <person name="Glotzer D."/>
            <person name="Gorecki P."/>
            <person name="Heitman J."/>
            <person name="Hesse C."/>
            <person name="Hori C."/>
            <person name="Igarashi K."/>
            <person name="Jurgens J.A."/>
            <person name="Kallen N."/>
            <person name="Kersten P."/>
            <person name="Kohler A."/>
            <person name="Kuees U."/>
            <person name="Kumar T.K.A."/>
            <person name="Kuo A."/>
            <person name="LaButti K."/>
            <person name="Larrondo L.F."/>
            <person name="Lindquist E."/>
            <person name="Ling A."/>
            <person name="Lombard V."/>
            <person name="Lucas S."/>
            <person name="Lundell T."/>
            <person name="Martin R."/>
            <person name="McLaughlin D.J."/>
            <person name="Morgenstern I."/>
            <person name="Morin E."/>
            <person name="Murat C."/>
            <person name="Nagy L.G."/>
            <person name="Nolan M."/>
            <person name="Ohm R.A."/>
            <person name="Patyshakuliyeva A."/>
            <person name="Rokas A."/>
            <person name="Ruiz-Duenas F.J."/>
            <person name="Sabat G."/>
            <person name="Salamov A."/>
            <person name="Samejima M."/>
            <person name="Schmutz J."/>
            <person name="Slot J.C."/>
            <person name="St John F."/>
            <person name="Stenlid J."/>
            <person name="Sun H."/>
            <person name="Sun S."/>
            <person name="Syed K."/>
            <person name="Tsang A."/>
            <person name="Wiebenga A."/>
            <person name="Young D."/>
            <person name="Pisabarro A."/>
            <person name="Eastwood D.C."/>
            <person name="Martin F."/>
            <person name="Cullen D."/>
            <person name="Grigoriev I.V."/>
            <person name="Hibbett D.S."/>
        </authorList>
    </citation>
    <scope>NUCLEOTIDE SEQUENCE [LARGE SCALE GENOMIC DNA]</scope>
    <source>
        <strain evidence="2 3">DJM-731 SS1</strain>
    </source>
</reference>
<dbReference type="Gene3D" id="3.90.1150.10">
    <property type="entry name" value="Aspartate Aminotransferase, domain 1"/>
    <property type="match status" value="1"/>
</dbReference>
<organism evidence="2 3">
    <name type="scientific">Dacryopinax primogenitus (strain DJM 731)</name>
    <name type="common">Brown rot fungus</name>
    <dbReference type="NCBI Taxonomy" id="1858805"/>
    <lineage>
        <taxon>Eukaryota</taxon>
        <taxon>Fungi</taxon>
        <taxon>Dikarya</taxon>
        <taxon>Basidiomycota</taxon>
        <taxon>Agaricomycotina</taxon>
        <taxon>Dacrymycetes</taxon>
        <taxon>Dacrymycetales</taxon>
        <taxon>Dacrymycetaceae</taxon>
        <taxon>Dacryopinax</taxon>
    </lineage>
</organism>
<proteinExistence type="predicted"/>
<dbReference type="SUPFAM" id="SSF53383">
    <property type="entry name" value="PLP-dependent transferases"/>
    <property type="match status" value="1"/>
</dbReference>
<dbReference type="InterPro" id="IPR000192">
    <property type="entry name" value="Aminotrans_V_dom"/>
</dbReference>
<dbReference type="PANTHER" id="PTHR14237:SF19">
    <property type="entry name" value="MITOCHONDRIAL AMIDOXIME REDUCING COMPONENT 1"/>
    <property type="match status" value="1"/>
</dbReference>
<keyword evidence="3" id="KW-1185">Reference proteome</keyword>
<dbReference type="STRING" id="1858805.M5G2T9"/>
<dbReference type="InterPro" id="IPR015421">
    <property type="entry name" value="PyrdxlP-dep_Trfase_major"/>
</dbReference>
<dbReference type="PANTHER" id="PTHR14237">
    <property type="entry name" value="MOLYBDOPTERIN COFACTOR SULFURASE MOSC"/>
    <property type="match status" value="1"/>
</dbReference>
<accession>M5G2T9</accession>
<dbReference type="RefSeq" id="XP_040629434.1">
    <property type="nucleotide sequence ID" value="XM_040777610.1"/>
</dbReference>
<dbReference type="Gene3D" id="3.40.640.10">
    <property type="entry name" value="Type I PLP-dependent aspartate aminotransferase-like (Major domain)"/>
    <property type="match status" value="1"/>
</dbReference>
<dbReference type="Proteomes" id="UP000030653">
    <property type="component" value="Unassembled WGS sequence"/>
</dbReference>
<dbReference type="GO" id="GO:0016740">
    <property type="term" value="F:transferase activity"/>
    <property type="evidence" value="ECO:0007669"/>
    <property type="project" value="UniProtKB-KW"/>
</dbReference>
<dbReference type="AlphaFoldDB" id="M5G2T9"/>
<dbReference type="GeneID" id="63692672"/>
<feature type="domain" description="Aminotransferase class V" evidence="1">
    <location>
        <begin position="259"/>
        <end position="421"/>
    </location>
</feature>
<gene>
    <name evidence="2" type="ORF">DACRYDRAFT_99658</name>
</gene>
<keyword evidence="2" id="KW-0808">Transferase</keyword>
<dbReference type="Pfam" id="PF00266">
    <property type="entry name" value="Aminotran_5"/>
    <property type="match status" value="2"/>
</dbReference>
<dbReference type="OrthoDB" id="10264306at2759"/>
<dbReference type="InterPro" id="IPR015424">
    <property type="entry name" value="PyrdxlP-dep_Trfase"/>
</dbReference>
<feature type="domain" description="Aminotransferase class V" evidence="1">
    <location>
        <begin position="104"/>
        <end position="239"/>
    </location>
</feature>
<dbReference type="InterPro" id="IPR015422">
    <property type="entry name" value="PyrdxlP-dep_Trfase_small"/>
</dbReference>
<dbReference type="OMA" id="NHNSAHG"/>
<evidence type="ECO:0000313" key="2">
    <source>
        <dbReference type="EMBL" id="EJU02540.1"/>
    </source>
</evidence>
<name>M5G2T9_DACPD</name>
<evidence type="ECO:0000259" key="1">
    <source>
        <dbReference type="Pfam" id="PF00266"/>
    </source>
</evidence>
<evidence type="ECO:0000313" key="3">
    <source>
        <dbReference type="Proteomes" id="UP000030653"/>
    </source>
</evidence>
<protein>
    <submittedName>
        <fullName evidence="2">PLP-dependent transferase</fullName>
    </submittedName>
</protein>
<sequence>MGNLQSSLHSLNSAHSSTLCACLLCNLTARSIHWTVSSGSEKAIDDPSYDTLPVLSGHASVSSTATQVAYTQFLRTYPEYRDTAALDTLRKQDFTRLGNTKETYVDYMGGHLYPESLVRAHAEFLAQHVMGNTHSVSNSSAISAAHAAEARREVLAFFDAPPGYAVIFTPNATGALKLIGESYPFGQGSTYLLPGDCHNSVNGIRQFASSSGADVAYLCCQAHGGIDLEEAQRETLSGTDIISDSSKRMLSERAPQKGNPSLFVITGMSNISNTKTPLSIAEQAGARGWHTLVDAAALAPTAHISLRENPAVDAMVVSFYKMFGYPTGIGALIAKESFLRQLKRPWFAGGTVDVVQVPGTLVTMSLELYEQFEDGTINYLGLPAITNGLRYLAPKLPLIQTRVGPLFAWLSTELQKLKHETTGAPVVKILSRQPSSVPEGKDRWQVMNKEIGYTLSMIFFDAEGNMFPNSFIEHAAAQKRISLRTGCVCNPGGAAAILGIEHNMALLKLGVTYKDFEYWVGRELGVVRVSLGMVTDFEDVWRVWAFARDMGISERREVLWDAWRESKPAH</sequence>